<keyword evidence="5 11" id="KW-0812">Transmembrane</keyword>
<dbReference type="InterPro" id="IPR037066">
    <property type="entry name" value="Plug_dom_sf"/>
</dbReference>
<dbReference type="SUPFAM" id="SSF56935">
    <property type="entry name" value="Porins"/>
    <property type="match status" value="1"/>
</dbReference>
<evidence type="ECO:0000259" key="15">
    <source>
        <dbReference type="Pfam" id="PF07715"/>
    </source>
</evidence>
<dbReference type="Proteomes" id="UP001209257">
    <property type="component" value="Unassembled WGS sequence"/>
</dbReference>
<dbReference type="InterPro" id="IPR039426">
    <property type="entry name" value="TonB-dep_rcpt-like"/>
</dbReference>
<proteinExistence type="inferred from homology"/>
<feature type="short sequence motif" description="TonB box" evidence="12">
    <location>
        <begin position="36"/>
        <end position="42"/>
    </location>
</feature>
<evidence type="ECO:0000256" key="5">
    <source>
        <dbReference type="ARBA" id="ARBA00022692"/>
    </source>
</evidence>
<evidence type="ECO:0000256" key="7">
    <source>
        <dbReference type="ARBA" id="ARBA00023077"/>
    </source>
</evidence>
<comment type="subcellular location">
    <subcellularLocation>
        <location evidence="1 11">Cell outer membrane</location>
        <topology evidence="1 11">Multi-pass membrane protein</topology>
    </subcellularLocation>
</comment>
<dbReference type="RefSeq" id="WP_262991746.1">
    <property type="nucleotide sequence ID" value="NZ_JAOTJC010000002.1"/>
</dbReference>
<keyword evidence="17" id="KW-1185">Reference proteome</keyword>
<dbReference type="InterPro" id="IPR000531">
    <property type="entry name" value="Beta-barrel_TonB"/>
</dbReference>
<dbReference type="PROSITE" id="PS52016">
    <property type="entry name" value="TONB_DEPENDENT_REC_3"/>
    <property type="match status" value="1"/>
</dbReference>
<dbReference type="InterPro" id="IPR010916">
    <property type="entry name" value="TonB_box_CS"/>
</dbReference>
<dbReference type="InterPro" id="IPR012910">
    <property type="entry name" value="Plug_dom"/>
</dbReference>
<gene>
    <name evidence="16" type="ORF">OCL06_00425</name>
</gene>
<evidence type="ECO:0000256" key="12">
    <source>
        <dbReference type="PROSITE-ProRule" id="PRU10143"/>
    </source>
</evidence>
<keyword evidence="4 11" id="KW-1134">Transmembrane beta strand</keyword>
<feature type="signal peptide" evidence="13">
    <location>
        <begin position="1"/>
        <end position="25"/>
    </location>
</feature>
<protein>
    <submittedName>
        <fullName evidence="16">TonB-dependent receptor</fullName>
    </submittedName>
</protein>
<dbReference type="Gene3D" id="2.170.130.10">
    <property type="entry name" value="TonB-dependent receptor, plug domain"/>
    <property type="match status" value="1"/>
</dbReference>
<reference evidence="17" key="1">
    <citation type="submission" date="2023-07" db="EMBL/GenBank/DDBJ databases">
        <title>Study on multiphase classification of strain Alteromonas salexigens isolated from the Yellow Sea.</title>
        <authorList>
            <person name="Sun L."/>
        </authorList>
    </citation>
    <scope>NUCLEOTIDE SEQUENCE [LARGE SCALE GENOMIC DNA]</scope>
    <source>
        <strain evidence="17">ASW11-19</strain>
    </source>
</reference>
<dbReference type="InterPro" id="IPR036942">
    <property type="entry name" value="Beta-barrel_TonB_sf"/>
</dbReference>
<evidence type="ECO:0000256" key="3">
    <source>
        <dbReference type="ARBA" id="ARBA00022448"/>
    </source>
</evidence>
<dbReference type="PROSITE" id="PS00430">
    <property type="entry name" value="TONB_DEPENDENT_REC_1"/>
    <property type="match status" value="1"/>
</dbReference>
<name>A0ABT2VIS1_9ALTE</name>
<dbReference type="Gene3D" id="2.40.170.20">
    <property type="entry name" value="TonB-dependent receptor, beta-barrel domain"/>
    <property type="match status" value="1"/>
</dbReference>
<dbReference type="Pfam" id="PF00593">
    <property type="entry name" value="TonB_dep_Rec_b-barrel"/>
    <property type="match status" value="1"/>
</dbReference>
<dbReference type="PANTHER" id="PTHR30069:SF29">
    <property type="entry name" value="HEMOGLOBIN AND HEMOGLOBIN-HAPTOGLOBIN-BINDING PROTEIN 1-RELATED"/>
    <property type="match status" value="1"/>
</dbReference>
<evidence type="ECO:0000313" key="16">
    <source>
        <dbReference type="EMBL" id="MCU7553055.1"/>
    </source>
</evidence>
<evidence type="ECO:0000256" key="10">
    <source>
        <dbReference type="ARBA" id="ARBA00023237"/>
    </source>
</evidence>
<evidence type="ECO:0000256" key="2">
    <source>
        <dbReference type="ARBA" id="ARBA00008143"/>
    </source>
</evidence>
<keyword evidence="10 11" id="KW-0998">Cell outer membrane</keyword>
<feature type="chain" id="PRO_5046663597" evidence="13">
    <location>
        <begin position="26"/>
        <end position="643"/>
    </location>
</feature>
<comment type="similarity">
    <text evidence="2">Belongs to the TonB-dependent receptor family. Hemoglobin/haptoglobin binding protein subfamily.</text>
</comment>
<evidence type="ECO:0000256" key="6">
    <source>
        <dbReference type="ARBA" id="ARBA00022729"/>
    </source>
</evidence>
<evidence type="ECO:0000256" key="9">
    <source>
        <dbReference type="ARBA" id="ARBA00023170"/>
    </source>
</evidence>
<keyword evidence="7 12" id="KW-0798">TonB box</keyword>
<feature type="domain" description="TonB-dependent receptor-like beta-barrel" evidence="14">
    <location>
        <begin position="267"/>
        <end position="616"/>
    </location>
</feature>
<keyword evidence="6 13" id="KW-0732">Signal</keyword>
<evidence type="ECO:0000256" key="1">
    <source>
        <dbReference type="ARBA" id="ARBA00004571"/>
    </source>
</evidence>
<evidence type="ECO:0000256" key="8">
    <source>
        <dbReference type="ARBA" id="ARBA00023136"/>
    </source>
</evidence>
<dbReference type="EMBL" id="JAOTJC010000002">
    <property type="protein sequence ID" value="MCU7553055.1"/>
    <property type="molecule type" value="Genomic_DNA"/>
</dbReference>
<evidence type="ECO:0000259" key="14">
    <source>
        <dbReference type="Pfam" id="PF00593"/>
    </source>
</evidence>
<feature type="domain" description="TonB-dependent receptor plug" evidence="15">
    <location>
        <begin position="48"/>
        <end position="155"/>
    </location>
</feature>
<accession>A0ABT2VIS1</accession>
<evidence type="ECO:0000256" key="4">
    <source>
        <dbReference type="ARBA" id="ARBA00022452"/>
    </source>
</evidence>
<evidence type="ECO:0000256" key="11">
    <source>
        <dbReference type="PROSITE-ProRule" id="PRU01360"/>
    </source>
</evidence>
<dbReference type="PANTHER" id="PTHR30069">
    <property type="entry name" value="TONB-DEPENDENT OUTER MEMBRANE RECEPTOR"/>
    <property type="match status" value="1"/>
</dbReference>
<dbReference type="CDD" id="cd01347">
    <property type="entry name" value="ligand_gated_channel"/>
    <property type="match status" value="1"/>
</dbReference>
<keyword evidence="8 11" id="KW-0472">Membrane</keyword>
<evidence type="ECO:0000256" key="13">
    <source>
        <dbReference type="SAM" id="SignalP"/>
    </source>
</evidence>
<dbReference type="Pfam" id="PF07715">
    <property type="entry name" value="Plug"/>
    <property type="match status" value="1"/>
</dbReference>
<keyword evidence="9 16" id="KW-0675">Receptor</keyword>
<keyword evidence="3 11" id="KW-0813">Transport</keyword>
<comment type="caution">
    <text evidence="16">The sequence shown here is derived from an EMBL/GenBank/DDBJ whole genome shotgun (WGS) entry which is preliminary data.</text>
</comment>
<organism evidence="16 17">
    <name type="scientific">Alteromonas salexigens</name>
    <dbReference type="NCBI Taxonomy" id="2982530"/>
    <lineage>
        <taxon>Bacteria</taxon>
        <taxon>Pseudomonadati</taxon>
        <taxon>Pseudomonadota</taxon>
        <taxon>Gammaproteobacteria</taxon>
        <taxon>Alteromonadales</taxon>
        <taxon>Alteromonadaceae</taxon>
        <taxon>Alteromonas/Salinimonas group</taxon>
        <taxon>Alteromonas</taxon>
    </lineage>
</organism>
<evidence type="ECO:0000313" key="17">
    <source>
        <dbReference type="Proteomes" id="UP001209257"/>
    </source>
</evidence>
<sequence length="643" mass="69206">MTINHTIMLAPLATALFSYSSAILAATPSTPSAVESITVTGSYLPFSLQQLPASVSVLTADDIAASGAIQLTELLRGMPGVSIAGSGSPGSLTEIRVRGSESNHLLVLIDGVVANDIGQGSLVDLAHLTTANVRRIELLRGPQSALWGSGAVGGVLSITTANGSDTTAGNHISATAGAGTQQTWRGSMNAVSQHEQGSLRTYASYFTTDGSNIARTGSEPDGYENMTAGINAQATIHPQHTLSLAVRTVNYENDYDSTDYVGTGLPADADNVTHGEQVSANATWRFAAASLPYESQLSLQYRKDENRNTVAGYEDGGTTGKRLQTRWLNRYLTNDGWQLAGGLDYLQRFFEQQGPVVFGDPNQSQHDTTSSVFAELGRQFDALTATVNARYDNNSEYDNATSYRAGLSWHATSHVTAFASLGQAVKTPTFTERFGYFPGSFIGNPELEPETSTEAELGIRFDYRHWQAQLSTYDTRLQDEILGYVFVSDLGGATALNASGDSRRQGVDTSMTYIGDLAEIVLSYSYLDASQNDDTGALAELRRARHQGSLTLRSDLGNDKVGAYARLAYTGSRTDTFFPPFPAAPETVALRPYSLLTVNLRYALTPHWSLALRIDNALDAQYEDIVGYQGNERRAMASVGMQF</sequence>